<dbReference type="CDD" id="cd04301">
    <property type="entry name" value="NAT_SF"/>
    <property type="match status" value="1"/>
</dbReference>
<dbReference type="EMBL" id="JAUOTP010000007">
    <property type="protein sequence ID" value="MDO6415692.1"/>
    <property type="molecule type" value="Genomic_DNA"/>
</dbReference>
<dbReference type="InterPro" id="IPR016181">
    <property type="entry name" value="Acyl_CoA_acyltransferase"/>
</dbReference>
<reference evidence="2" key="1">
    <citation type="submission" date="2023-07" db="EMBL/GenBank/DDBJ databases">
        <authorList>
            <person name="Kim M."/>
        </authorList>
    </citation>
    <scope>NUCLEOTIDE SEQUENCE</scope>
    <source>
        <strain evidence="2">BIUV-7</strain>
    </source>
</reference>
<evidence type="ECO:0000313" key="2">
    <source>
        <dbReference type="EMBL" id="MDO6415692.1"/>
    </source>
</evidence>
<dbReference type="SUPFAM" id="SSF55729">
    <property type="entry name" value="Acyl-CoA N-acyltransferases (Nat)"/>
    <property type="match status" value="1"/>
</dbReference>
<dbReference type="Pfam" id="PF00583">
    <property type="entry name" value="Acetyltransf_1"/>
    <property type="match status" value="1"/>
</dbReference>
<evidence type="ECO:0000259" key="1">
    <source>
        <dbReference type="PROSITE" id="PS51186"/>
    </source>
</evidence>
<gene>
    <name evidence="2" type="ORF">Q4F19_14980</name>
</gene>
<dbReference type="EC" id="2.3.1.-" evidence="2"/>
<dbReference type="GO" id="GO:0016746">
    <property type="term" value="F:acyltransferase activity"/>
    <property type="evidence" value="ECO:0007669"/>
    <property type="project" value="UniProtKB-KW"/>
</dbReference>
<comment type="caution">
    <text evidence="2">The sequence shown here is derived from an EMBL/GenBank/DDBJ whole genome shotgun (WGS) entry which is preliminary data.</text>
</comment>
<accession>A0ABT8YCJ8</accession>
<dbReference type="Gene3D" id="3.40.630.30">
    <property type="match status" value="1"/>
</dbReference>
<keyword evidence="3" id="KW-1185">Reference proteome</keyword>
<sequence length="136" mass="14412">MHADVTIRAERADDGATISGIVLRAYADIAYSDHREQLMIERLRGTDAYIPALSLLAEIAGEAVGHVLLTRASIVGAGPSVATLALAPLSVVAEYQSRGVGKRLVEAAHRQAIDLGFGSIVLVGIPSYYRNSATNR</sequence>
<organism evidence="2 3">
    <name type="scientific">Sphingomonas natans</name>
    <dbReference type="NCBI Taxonomy" id="3063330"/>
    <lineage>
        <taxon>Bacteria</taxon>
        <taxon>Pseudomonadati</taxon>
        <taxon>Pseudomonadota</taxon>
        <taxon>Alphaproteobacteria</taxon>
        <taxon>Sphingomonadales</taxon>
        <taxon>Sphingomonadaceae</taxon>
        <taxon>Sphingomonas</taxon>
    </lineage>
</organism>
<feature type="domain" description="N-acetyltransferase" evidence="1">
    <location>
        <begin position="5"/>
        <end position="136"/>
    </location>
</feature>
<dbReference type="InterPro" id="IPR000182">
    <property type="entry name" value="GNAT_dom"/>
</dbReference>
<dbReference type="PROSITE" id="PS51186">
    <property type="entry name" value="GNAT"/>
    <property type="match status" value="1"/>
</dbReference>
<dbReference type="Proteomes" id="UP001169764">
    <property type="component" value="Unassembled WGS sequence"/>
</dbReference>
<name>A0ABT8YCJ8_9SPHN</name>
<evidence type="ECO:0000313" key="3">
    <source>
        <dbReference type="Proteomes" id="UP001169764"/>
    </source>
</evidence>
<keyword evidence="2" id="KW-0012">Acyltransferase</keyword>
<protein>
    <submittedName>
        <fullName evidence="2">N-acetyltransferase</fullName>
        <ecNumber evidence="2">2.3.1.-</ecNumber>
    </submittedName>
</protein>
<dbReference type="RefSeq" id="WP_303544004.1">
    <property type="nucleotide sequence ID" value="NZ_JAUOTP010000007.1"/>
</dbReference>
<proteinExistence type="predicted"/>
<keyword evidence="2" id="KW-0808">Transferase</keyword>